<organism evidence="2 3">
    <name type="scientific">Marinomonas communis</name>
    <dbReference type="NCBI Taxonomy" id="28254"/>
    <lineage>
        <taxon>Bacteria</taxon>
        <taxon>Pseudomonadati</taxon>
        <taxon>Pseudomonadota</taxon>
        <taxon>Gammaproteobacteria</taxon>
        <taxon>Oceanospirillales</taxon>
        <taxon>Oceanospirillaceae</taxon>
        <taxon>Marinomonas</taxon>
    </lineage>
</organism>
<sequence length="134" mass="14715">MKPITESFFVSEQIHPEDIPALAEAGISHLICNRPDHEADEQPLSETLQEVAQQHGMSFTFLPIAPGQFHDADVAKFKDAITSTGNTLAFCRTGTRSLSLWVLANPDQMTTSKLLQLSETAGYNMTALIDRVAQ</sequence>
<dbReference type="InterPro" id="IPR005939">
    <property type="entry name" value="BLH_phosphatase-like"/>
</dbReference>
<dbReference type="AlphaFoldDB" id="A0A4R6X262"/>
<dbReference type="SUPFAM" id="SSF52799">
    <property type="entry name" value="(Phosphotyrosine protein) phosphatases II"/>
    <property type="match status" value="1"/>
</dbReference>
<dbReference type="Proteomes" id="UP000295729">
    <property type="component" value="Unassembled WGS sequence"/>
</dbReference>
<name>A0A4R6X262_9GAMM</name>
<dbReference type="Gene3D" id="3.90.190.10">
    <property type="entry name" value="Protein tyrosine phosphatase superfamily"/>
    <property type="match status" value="1"/>
</dbReference>
<feature type="domain" description="Beta-lactamase hydrolase-like protein phosphatase-like" evidence="1">
    <location>
        <begin position="3"/>
        <end position="104"/>
    </location>
</feature>
<dbReference type="EMBL" id="SNZA01000003">
    <property type="protein sequence ID" value="TDR12985.1"/>
    <property type="molecule type" value="Genomic_DNA"/>
</dbReference>
<dbReference type="GO" id="GO:0016787">
    <property type="term" value="F:hydrolase activity"/>
    <property type="evidence" value="ECO:0007669"/>
    <property type="project" value="InterPro"/>
</dbReference>
<accession>A0A4R6X262</accession>
<evidence type="ECO:0000259" key="1">
    <source>
        <dbReference type="Pfam" id="PF04273"/>
    </source>
</evidence>
<protein>
    <submittedName>
        <fullName evidence="2">Uncharacterized protein (TIGR01244 family)</fullName>
    </submittedName>
</protein>
<dbReference type="NCBIfam" id="TIGR01244">
    <property type="entry name" value="TIGR01244 family sulfur transferase"/>
    <property type="match status" value="1"/>
</dbReference>
<dbReference type="RefSeq" id="WP_342353327.1">
    <property type="nucleotide sequence ID" value="NZ_SNZA01000003.1"/>
</dbReference>
<evidence type="ECO:0000313" key="2">
    <source>
        <dbReference type="EMBL" id="TDR12985.1"/>
    </source>
</evidence>
<dbReference type="InterPro" id="IPR029021">
    <property type="entry name" value="Prot-tyrosine_phosphatase-like"/>
</dbReference>
<proteinExistence type="predicted"/>
<reference evidence="2 3" key="1">
    <citation type="submission" date="2019-03" db="EMBL/GenBank/DDBJ databases">
        <title>Genomic Encyclopedia of Type Strains, Phase IV (KMG-IV): sequencing the most valuable type-strain genomes for metagenomic binning, comparative biology and taxonomic classification.</title>
        <authorList>
            <person name="Goeker M."/>
        </authorList>
    </citation>
    <scope>NUCLEOTIDE SEQUENCE [LARGE SCALE GENOMIC DNA]</scope>
    <source>
        <strain evidence="2 3">DSM 5604</strain>
    </source>
</reference>
<evidence type="ECO:0000313" key="3">
    <source>
        <dbReference type="Proteomes" id="UP000295729"/>
    </source>
</evidence>
<comment type="caution">
    <text evidence="2">The sequence shown here is derived from an EMBL/GenBank/DDBJ whole genome shotgun (WGS) entry which is preliminary data.</text>
</comment>
<keyword evidence="3" id="KW-1185">Reference proteome</keyword>
<dbReference type="Pfam" id="PF04273">
    <property type="entry name" value="BLH_phosphatase"/>
    <property type="match status" value="1"/>
</dbReference>
<gene>
    <name evidence="2" type="ORF">C8D85_1858</name>
</gene>